<evidence type="ECO:0000313" key="2">
    <source>
        <dbReference type="Proteomes" id="UP001212326"/>
    </source>
</evidence>
<gene>
    <name evidence="1" type="ORF">O1G22_30085</name>
</gene>
<organism evidence="1 2">
    <name type="scientific">Streptomyces camelliae</name>
    <dbReference type="NCBI Taxonomy" id="3004093"/>
    <lineage>
        <taxon>Bacteria</taxon>
        <taxon>Bacillati</taxon>
        <taxon>Actinomycetota</taxon>
        <taxon>Actinomycetes</taxon>
        <taxon>Kitasatosporales</taxon>
        <taxon>Streptomycetaceae</taxon>
        <taxon>Streptomyces</taxon>
    </lineage>
</organism>
<dbReference type="RefSeq" id="WP_270084191.1">
    <property type="nucleotide sequence ID" value="NZ_CP115300.1"/>
</dbReference>
<name>A0ABY7PAY0_9ACTN</name>
<proteinExistence type="predicted"/>
<dbReference type="EMBL" id="CP115300">
    <property type="protein sequence ID" value="WBO66752.1"/>
    <property type="molecule type" value="Genomic_DNA"/>
</dbReference>
<protein>
    <submittedName>
        <fullName evidence="1">Uncharacterized protein</fullName>
    </submittedName>
</protein>
<reference evidence="1 2" key="1">
    <citation type="submission" date="2022-12" db="EMBL/GenBank/DDBJ databases">
        <authorList>
            <person name="Mo P."/>
        </authorList>
    </citation>
    <scope>NUCLEOTIDE SEQUENCE [LARGE SCALE GENOMIC DNA]</scope>
    <source>
        <strain evidence="1 2">HUAS 2-6</strain>
    </source>
</reference>
<accession>A0ABY7PAY0</accession>
<dbReference type="Proteomes" id="UP001212326">
    <property type="component" value="Chromosome"/>
</dbReference>
<sequence length="60" mass="6880">MNRTYRFTATVTDLDTGKTEEVSDTATFDHFMVTRHEAEVAIGREFASRRKTARNIRITG</sequence>
<evidence type="ECO:0000313" key="1">
    <source>
        <dbReference type="EMBL" id="WBO66752.1"/>
    </source>
</evidence>
<keyword evidence="2" id="KW-1185">Reference proteome</keyword>